<keyword evidence="1" id="KW-0812">Transmembrane</keyword>
<keyword evidence="1" id="KW-1133">Transmembrane helix</keyword>
<evidence type="ECO:0008006" key="4">
    <source>
        <dbReference type="Google" id="ProtNLM"/>
    </source>
</evidence>
<evidence type="ECO:0000313" key="2">
    <source>
        <dbReference type="EMBL" id="CAK0813136.1"/>
    </source>
</evidence>
<feature type="transmembrane region" description="Helical" evidence="1">
    <location>
        <begin position="316"/>
        <end position="337"/>
    </location>
</feature>
<evidence type="ECO:0000256" key="1">
    <source>
        <dbReference type="SAM" id="Phobius"/>
    </source>
</evidence>
<gene>
    <name evidence="2" type="ORF">PCOR1329_LOCUS17154</name>
</gene>
<name>A0ABN9R311_9DINO</name>
<dbReference type="Proteomes" id="UP001189429">
    <property type="component" value="Unassembled WGS sequence"/>
</dbReference>
<feature type="transmembrane region" description="Helical" evidence="1">
    <location>
        <begin position="268"/>
        <end position="296"/>
    </location>
</feature>
<protein>
    <recommendedName>
        <fullName evidence="4">Protein S-acyltransferase</fullName>
    </recommendedName>
</protein>
<evidence type="ECO:0000313" key="3">
    <source>
        <dbReference type="Proteomes" id="UP001189429"/>
    </source>
</evidence>
<comment type="caution">
    <text evidence="2">The sequence shown here is derived from an EMBL/GenBank/DDBJ whole genome shotgun (WGS) entry which is preliminary data.</text>
</comment>
<keyword evidence="1" id="KW-0472">Membrane</keyword>
<proteinExistence type="predicted"/>
<dbReference type="EMBL" id="CAUYUJ010005302">
    <property type="protein sequence ID" value="CAK0813136.1"/>
    <property type="molecule type" value="Genomic_DNA"/>
</dbReference>
<reference evidence="2" key="1">
    <citation type="submission" date="2023-10" db="EMBL/GenBank/DDBJ databases">
        <authorList>
            <person name="Chen Y."/>
            <person name="Shah S."/>
            <person name="Dougan E. K."/>
            <person name="Thang M."/>
            <person name="Chan C."/>
        </authorList>
    </citation>
    <scope>NUCLEOTIDE SEQUENCE [LARGE SCALE GENOMIC DNA]</scope>
</reference>
<accession>A0ABN9R311</accession>
<feature type="transmembrane region" description="Helical" evidence="1">
    <location>
        <begin position="175"/>
        <end position="200"/>
    </location>
</feature>
<keyword evidence="3" id="KW-1185">Reference proteome</keyword>
<sequence>MGDALWAAVEDLDRADRVLLGARCSQGPARPPLLVAGLLAPGGSAALRPEVAEVVAACGVSFHGEEMELVVAAPTRGEEAPLEHPATELDRFSAELSASLRGSMVKSCTWLWPLHDRAADAQIQKVATSHLVEDGVEIDSISVARRVLAKLFILVPPGGSLIVKMVRDVYGSRSAYAMFMGWFYAHQLWILAAIAAVALALQTCSIQLAGEVMNYGTLVWSCWLLWRVWSHSTILGFGDPIDGVGSSRVHDHLHSPGRPGVNSSCLNAVALAFLTVLFTLFVFSVTFGYVQMLAWFDFTWGACTTQECQSAGTKHTLLGVAIEISVAVGFALIMTLLRAVARWFGHWAATWHNFEFAIDRILVAKAPWGGEEELPEPRPDCSGPLGARSARLRVRLRPAGPGSHGRTQDGRGGL</sequence>
<organism evidence="2 3">
    <name type="scientific">Prorocentrum cordatum</name>
    <dbReference type="NCBI Taxonomy" id="2364126"/>
    <lineage>
        <taxon>Eukaryota</taxon>
        <taxon>Sar</taxon>
        <taxon>Alveolata</taxon>
        <taxon>Dinophyceae</taxon>
        <taxon>Prorocentrales</taxon>
        <taxon>Prorocentraceae</taxon>
        <taxon>Prorocentrum</taxon>
    </lineage>
</organism>